<feature type="region of interest" description="Disordered" evidence="1">
    <location>
        <begin position="40"/>
        <end position="62"/>
    </location>
</feature>
<gene>
    <name evidence="2" type="primary">Acey_s0601.g515</name>
    <name evidence="2" type="ORF">Y032_0601g515</name>
</gene>
<feature type="compositionally biased region" description="Basic and acidic residues" evidence="1">
    <location>
        <begin position="46"/>
        <end position="62"/>
    </location>
</feature>
<evidence type="ECO:0000313" key="3">
    <source>
        <dbReference type="Proteomes" id="UP000024635"/>
    </source>
</evidence>
<proteinExistence type="predicted"/>
<evidence type="ECO:0000256" key="1">
    <source>
        <dbReference type="SAM" id="MobiDB-lite"/>
    </source>
</evidence>
<keyword evidence="3" id="KW-1185">Reference proteome</keyword>
<name>A0A016WLL0_9BILA</name>
<comment type="caution">
    <text evidence="2">The sequence shown here is derived from an EMBL/GenBank/DDBJ whole genome shotgun (WGS) entry which is preliminary data.</text>
</comment>
<reference evidence="3" key="1">
    <citation type="journal article" date="2015" name="Nat. Genet.">
        <title>The genome and transcriptome of the zoonotic hookworm Ancylostoma ceylanicum identify infection-specific gene families.</title>
        <authorList>
            <person name="Schwarz E.M."/>
            <person name="Hu Y."/>
            <person name="Antoshechkin I."/>
            <person name="Miller M.M."/>
            <person name="Sternberg P.W."/>
            <person name="Aroian R.V."/>
        </authorList>
    </citation>
    <scope>NUCLEOTIDE SEQUENCE</scope>
    <source>
        <strain evidence="3">HY135</strain>
    </source>
</reference>
<dbReference type="Proteomes" id="UP000024635">
    <property type="component" value="Unassembled WGS sequence"/>
</dbReference>
<feature type="compositionally biased region" description="Acidic residues" evidence="1">
    <location>
        <begin position="131"/>
        <end position="142"/>
    </location>
</feature>
<accession>A0A016WLL0</accession>
<dbReference type="EMBL" id="JARK01000201">
    <property type="protein sequence ID" value="EYC40704.1"/>
    <property type="molecule type" value="Genomic_DNA"/>
</dbReference>
<evidence type="ECO:0000313" key="2">
    <source>
        <dbReference type="EMBL" id="EYC40704.1"/>
    </source>
</evidence>
<dbReference type="AlphaFoldDB" id="A0A016WLL0"/>
<feature type="region of interest" description="Disordered" evidence="1">
    <location>
        <begin position="129"/>
        <end position="178"/>
    </location>
</feature>
<feature type="compositionally biased region" description="Basic and acidic residues" evidence="1">
    <location>
        <begin position="160"/>
        <end position="169"/>
    </location>
</feature>
<protein>
    <submittedName>
        <fullName evidence="2">Uncharacterized protein</fullName>
    </submittedName>
</protein>
<sequence length="178" mass="20728">MSHRAVGHVLIYKMELPKKVTAAVLLLSCICIEARSIRRRPPGRYRPSDRNRDDYRDPNFRKYRTHDNEDFEVSDDYYTISNIGQFISVLSHYLDIPRTPHPEESRYDKGKRRRGSGVKEMLDSAFHAMDIDTEAGYEEDSERDSVKPYDSDGFDEEGEKEGNERDSQKKSVNFNLSV</sequence>
<organism evidence="2 3">
    <name type="scientific">Ancylostoma ceylanicum</name>
    <dbReference type="NCBI Taxonomy" id="53326"/>
    <lineage>
        <taxon>Eukaryota</taxon>
        <taxon>Metazoa</taxon>
        <taxon>Ecdysozoa</taxon>
        <taxon>Nematoda</taxon>
        <taxon>Chromadorea</taxon>
        <taxon>Rhabditida</taxon>
        <taxon>Rhabditina</taxon>
        <taxon>Rhabditomorpha</taxon>
        <taxon>Strongyloidea</taxon>
        <taxon>Ancylostomatidae</taxon>
        <taxon>Ancylostomatinae</taxon>
        <taxon>Ancylostoma</taxon>
    </lineage>
</organism>